<dbReference type="Pfam" id="PF13560">
    <property type="entry name" value="HTH_31"/>
    <property type="match status" value="1"/>
</dbReference>
<keyword evidence="3" id="KW-1185">Reference proteome</keyword>
<dbReference type="Proteomes" id="UP001469089">
    <property type="component" value="Unassembled WGS sequence"/>
</dbReference>
<protein>
    <submittedName>
        <fullName evidence="2">Helix-turn-helix domain-containing protein</fullName>
    </submittedName>
</protein>
<dbReference type="Gene3D" id="1.10.260.40">
    <property type="entry name" value="lambda repressor-like DNA-binding domains"/>
    <property type="match status" value="1"/>
</dbReference>
<evidence type="ECO:0000313" key="2">
    <source>
        <dbReference type="EMBL" id="MEQ5837953.1"/>
    </source>
</evidence>
<comment type="caution">
    <text evidence="2">The sequence shown here is derived from an EMBL/GenBank/DDBJ whole genome shotgun (WGS) entry which is preliminary data.</text>
</comment>
<dbReference type="EMBL" id="JAOALG010000001">
    <property type="protein sequence ID" value="MEQ5837953.1"/>
    <property type="molecule type" value="Genomic_DNA"/>
</dbReference>
<name>A0ABV1LF29_9BURK</name>
<reference evidence="2 3" key="1">
    <citation type="journal article" date="2024" name="Chem. Sci.">
        <title>Discovery of a lagriamide polyketide by integrated genome mining, isotopic labeling, and untargeted metabolomics.</title>
        <authorList>
            <person name="Fergusson C.H."/>
            <person name="Saulog J."/>
            <person name="Paulo B.S."/>
            <person name="Wilson D.M."/>
            <person name="Liu D.Y."/>
            <person name="Morehouse N.J."/>
            <person name="Waterworth S."/>
            <person name="Barkei J."/>
            <person name="Gray C.A."/>
            <person name="Kwan J.C."/>
            <person name="Eustaquio A.S."/>
            <person name="Linington R.G."/>
        </authorList>
    </citation>
    <scope>NUCLEOTIDE SEQUENCE [LARGE SCALE GENOMIC DNA]</scope>
    <source>
        <strain evidence="2 3">RL17-338-BIF-B</strain>
    </source>
</reference>
<dbReference type="InterPro" id="IPR010982">
    <property type="entry name" value="Lambda_DNA-bd_dom_sf"/>
</dbReference>
<evidence type="ECO:0000313" key="3">
    <source>
        <dbReference type="Proteomes" id="UP001469089"/>
    </source>
</evidence>
<dbReference type="InterPro" id="IPR001387">
    <property type="entry name" value="Cro/C1-type_HTH"/>
</dbReference>
<proteinExistence type="predicted"/>
<dbReference type="RefSeq" id="WP_349540870.1">
    <property type="nucleotide sequence ID" value="NZ_JAOALG010000001.1"/>
</dbReference>
<dbReference type="PROSITE" id="PS50943">
    <property type="entry name" value="HTH_CROC1"/>
    <property type="match status" value="1"/>
</dbReference>
<accession>A0ABV1LF29</accession>
<organism evidence="2 3">
    <name type="scientific">Paraburkholderia acidicola</name>
    <dbReference type="NCBI Taxonomy" id="1912599"/>
    <lineage>
        <taxon>Bacteria</taxon>
        <taxon>Pseudomonadati</taxon>
        <taxon>Pseudomonadota</taxon>
        <taxon>Betaproteobacteria</taxon>
        <taxon>Burkholderiales</taxon>
        <taxon>Burkholderiaceae</taxon>
        <taxon>Paraburkholderia</taxon>
    </lineage>
</organism>
<dbReference type="SUPFAM" id="SSF47413">
    <property type="entry name" value="lambda repressor-like DNA-binding domains"/>
    <property type="match status" value="1"/>
</dbReference>
<evidence type="ECO:0000259" key="1">
    <source>
        <dbReference type="PROSITE" id="PS50943"/>
    </source>
</evidence>
<dbReference type="SMART" id="SM00530">
    <property type="entry name" value="HTH_XRE"/>
    <property type="match status" value="1"/>
</dbReference>
<gene>
    <name evidence="2" type="ORF">N0A02_00680</name>
</gene>
<dbReference type="CDD" id="cd00093">
    <property type="entry name" value="HTH_XRE"/>
    <property type="match status" value="1"/>
</dbReference>
<feature type="domain" description="HTH cro/C1-type" evidence="1">
    <location>
        <begin position="8"/>
        <end position="66"/>
    </location>
</feature>
<sequence length="108" mass="12312">MSVFAKRLKQARKAAKLSQEKLGVLAGIDEMSASARMNQYERGKHEPDFPTVARIAKALRLPTCFFYAERDIEAKLIAAFHRLDDERKTALLDQAMRWAGVDEDLRSM</sequence>